<dbReference type="PANTHER" id="PTHR46390:SF1">
    <property type="entry name" value="MANNOSE-1-PHOSPHATE GUANYLYLTRANSFERASE"/>
    <property type="match status" value="1"/>
</dbReference>
<dbReference type="InterPro" id="IPR054566">
    <property type="entry name" value="ManC/GMP-like_b-helix"/>
</dbReference>
<proteinExistence type="predicted"/>
<dbReference type="Proteomes" id="UP000034913">
    <property type="component" value="Unassembled WGS sequence"/>
</dbReference>
<name>A0A0G2A3Z2_UNCK3</name>
<dbReference type="Pfam" id="PF00483">
    <property type="entry name" value="NTP_transferase"/>
    <property type="match status" value="1"/>
</dbReference>
<dbReference type="InterPro" id="IPR051161">
    <property type="entry name" value="Mannose-6P_isomerase_type2"/>
</dbReference>
<comment type="caution">
    <text evidence="3">The sequence shown here is derived from an EMBL/GenBank/DDBJ whole genome shotgun (WGS) entry which is preliminary data.</text>
</comment>
<keyword evidence="3" id="KW-0808">Transferase</keyword>
<accession>A0A0G2A3Z2</accession>
<dbReference type="GO" id="GO:0004475">
    <property type="term" value="F:mannose-1-phosphate guanylyltransferase (GTP) activity"/>
    <property type="evidence" value="ECO:0007669"/>
    <property type="project" value="InterPro"/>
</dbReference>
<gene>
    <name evidence="3" type="ORF">VF00_C0002G0254</name>
</gene>
<dbReference type="InterPro" id="IPR049577">
    <property type="entry name" value="GMPP_N"/>
</dbReference>
<evidence type="ECO:0000259" key="2">
    <source>
        <dbReference type="Pfam" id="PF22640"/>
    </source>
</evidence>
<organism evidence="3 4">
    <name type="scientific">candidate division Kazan bacterium GW2011_GWB1_52_7</name>
    <dbReference type="NCBI Taxonomy" id="1620414"/>
    <lineage>
        <taxon>Bacteria</taxon>
        <taxon>Bacteria division Kazan-3B-28</taxon>
    </lineage>
</organism>
<dbReference type="SUPFAM" id="SSF159283">
    <property type="entry name" value="Guanosine diphospho-D-mannose pyrophosphorylase/mannose-6-phosphate isomerase linker domain"/>
    <property type="match status" value="1"/>
</dbReference>
<feature type="domain" description="Nucleotidyl transferase" evidence="1">
    <location>
        <begin position="4"/>
        <end position="286"/>
    </location>
</feature>
<dbReference type="EMBL" id="LCRB01000002">
    <property type="protein sequence ID" value="KKW26929.1"/>
    <property type="molecule type" value="Genomic_DNA"/>
</dbReference>
<dbReference type="Pfam" id="PF22640">
    <property type="entry name" value="ManC_GMP_beta-helix"/>
    <property type="match status" value="1"/>
</dbReference>
<dbReference type="SUPFAM" id="SSF53448">
    <property type="entry name" value="Nucleotide-diphospho-sugar transferases"/>
    <property type="match status" value="1"/>
</dbReference>
<evidence type="ECO:0000259" key="1">
    <source>
        <dbReference type="Pfam" id="PF00483"/>
    </source>
</evidence>
<dbReference type="PANTHER" id="PTHR46390">
    <property type="entry name" value="MANNOSE-1-PHOSPHATE GUANYLYLTRANSFERASE"/>
    <property type="match status" value="1"/>
</dbReference>
<sequence length="360" mass="40555">MLYAVIVAGGQGTRLWPASRRDNPKQIKPFVGGRTMLQKTYERVSKIVPPNNIWVATNVAYRDEFCQQLPGLSPERLILEPAKRNTAAAVGLAAAVLAKHDPEAIMINAWADHFIRFEDEYKNKILLAEKVLRTHPDYLIDIVAEPEYPATGFGYLEAGGELTTIDGVKAYKAVRFIEKPNLKMAQEYLAAGNFYWNTAIFVWKVKTLLTLYERYLPQMYTGLMKIQAAWGTDKQEQVLNEIFPTLEAISIDYAIFEKTDKLALIPAELGWRDVGSWQAIYDILTEAKDGVVQKGRVMAVDAKDTLIFNENEGKLVAVVGVSDLVIVDTKDSLLVMQKSKDQDIKKIITQLEEKGEVERL</sequence>
<evidence type="ECO:0000313" key="4">
    <source>
        <dbReference type="Proteomes" id="UP000034913"/>
    </source>
</evidence>
<feature type="domain" description="MannoseP isomerase/GMP-like beta-helix" evidence="2">
    <location>
        <begin position="295"/>
        <end position="351"/>
    </location>
</feature>
<dbReference type="AlphaFoldDB" id="A0A0G2A3Z2"/>
<reference evidence="3 4" key="1">
    <citation type="journal article" date="2015" name="Nature">
        <title>rRNA introns, odd ribosomes, and small enigmatic genomes across a large radiation of phyla.</title>
        <authorList>
            <person name="Brown C.T."/>
            <person name="Hug L.A."/>
            <person name="Thomas B.C."/>
            <person name="Sharon I."/>
            <person name="Castelle C.J."/>
            <person name="Singh A."/>
            <person name="Wilkins M.J."/>
            <person name="Williams K.H."/>
            <person name="Banfield J.F."/>
        </authorList>
    </citation>
    <scope>NUCLEOTIDE SEQUENCE [LARGE SCALE GENOMIC DNA]</scope>
</reference>
<dbReference type="CDD" id="cd02509">
    <property type="entry name" value="GDP-M1P_Guanylyltransferase"/>
    <property type="match status" value="1"/>
</dbReference>
<protein>
    <submittedName>
        <fullName evidence="3">Mannose-1-phosphate guanylyltransferase (GDP)</fullName>
    </submittedName>
</protein>
<dbReference type="Gene3D" id="3.90.550.10">
    <property type="entry name" value="Spore Coat Polysaccharide Biosynthesis Protein SpsA, Chain A"/>
    <property type="match status" value="1"/>
</dbReference>
<dbReference type="InterPro" id="IPR005835">
    <property type="entry name" value="NTP_transferase_dom"/>
</dbReference>
<keyword evidence="3" id="KW-0548">Nucleotidyltransferase</keyword>
<dbReference type="InterPro" id="IPR029044">
    <property type="entry name" value="Nucleotide-diphossugar_trans"/>
</dbReference>
<dbReference type="GO" id="GO:0009298">
    <property type="term" value="P:GDP-mannose biosynthetic process"/>
    <property type="evidence" value="ECO:0007669"/>
    <property type="project" value="TreeGrafter"/>
</dbReference>
<evidence type="ECO:0000313" key="3">
    <source>
        <dbReference type="EMBL" id="KKW26929.1"/>
    </source>
</evidence>